<feature type="coiled-coil region" evidence="1">
    <location>
        <begin position="396"/>
        <end position="423"/>
    </location>
</feature>
<dbReference type="RefSeq" id="WP_332614895.1">
    <property type="nucleotide sequence ID" value="NZ_JAXGFP010000002.1"/>
</dbReference>
<accession>A0ABU7YW55</accession>
<dbReference type="Gene3D" id="3.40.50.300">
    <property type="entry name" value="P-loop containing nucleotide triphosphate hydrolases"/>
    <property type="match status" value="2"/>
</dbReference>
<reference evidence="3 4" key="1">
    <citation type="journal article" date="2016" name="Int. J. Syst. Evol. Microbiol.">
        <title>Lysobacter erysipheiresistens sp. nov., an antagonist of powdery mildew, isolated from tobacco-cultivated soil.</title>
        <authorList>
            <person name="Xie B."/>
            <person name="Li T."/>
            <person name="Lin X."/>
            <person name="Wang C.J."/>
            <person name="Chen Y.J."/>
            <person name="Liu W.J."/>
            <person name="Zhao Z.W."/>
        </authorList>
    </citation>
    <scope>NUCLEOTIDE SEQUENCE [LARGE SCALE GENOMIC DNA]</scope>
    <source>
        <strain evidence="3 4">RS-LYSO-3</strain>
    </source>
</reference>
<keyword evidence="4" id="KW-1185">Reference proteome</keyword>
<dbReference type="InterPro" id="IPR027417">
    <property type="entry name" value="P-loop_NTPase"/>
</dbReference>
<evidence type="ECO:0000313" key="3">
    <source>
        <dbReference type="EMBL" id="MEG3183145.1"/>
    </source>
</evidence>
<evidence type="ECO:0000259" key="2">
    <source>
        <dbReference type="Pfam" id="PF13476"/>
    </source>
</evidence>
<dbReference type="SUPFAM" id="SSF52540">
    <property type="entry name" value="P-loop containing nucleoside triphosphate hydrolases"/>
    <property type="match status" value="1"/>
</dbReference>
<sequence>MRLQTVEISGFRGFAADSLFDVDADAIVVVGANGNGKTSFYDAILWALTGRVQRLSDSTQRLVNRFSDSGQARVRVRMGVERGAHLLTVTRTFDGKEARISVEESGEILRGPEAEGRLIRVLWSNAAGAVDPFSTLGNVLTRSVYLQQDLISQFIDDASDHDRFNAISELVGAGRITDLQSELERSKAAWSKATNAKSAELNLLRNRIVNLEARLAELRARQTVQPVEMDNAEWSTWWADIAELGVTISGPPPLSRESQVAIDNAMKQLDAERRALERKLHLIDQISGDLVALSALDRSDPSEGRAVLATLRERINVLKEDVREEQARMSKARSIQAELEEYVEQMHTLASIALQHLGASCPVCEQTYDVEGTRRRLELMVSRAGALPFVDDGENLRAALENLSTAESEALRLEMSLRQQESAEAAYSSLKQGIGKRALELGIQVEEETSSDYLLSVRKDVWSAIENASEAQNRGERFALQLSRMGDAASINELASEIATLKQKLVVEQRDLTDRTRTGDRAQIIIETLRESASDVVAERIQNLQPLLTDMYGRVDVHPAFQAVKFLTSVVRGRGRLTTVVSDPQSAVESDAPETVLSSSQLNALAVCTFLSLNMGLEKPPLDAIMLDDPLQSLDDINLLGLIDLLRQAKETRQLFVSTHDARFGSLLGRKLRPNSVHQRTVLITLDGWGRAGPSVDHREIHADPAPMRLKAVAA</sequence>
<dbReference type="EMBL" id="JAXGFP010000002">
    <property type="protein sequence ID" value="MEG3183145.1"/>
    <property type="molecule type" value="Genomic_DNA"/>
</dbReference>
<organism evidence="3 4">
    <name type="scientific">Novilysobacter erysipheiresistens</name>
    <dbReference type="NCBI Taxonomy" id="1749332"/>
    <lineage>
        <taxon>Bacteria</taxon>
        <taxon>Pseudomonadati</taxon>
        <taxon>Pseudomonadota</taxon>
        <taxon>Gammaproteobacteria</taxon>
        <taxon>Lysobacterales</taxon>
        <taxon>Lysobacteraceae</taxon>
        <taxon>Novilysobacter</taxon>
    </lineage>
</organism>
<dbReference type="PANTHER" id="PTHR32114:SF2">
    <property type="entry name" value="ABC TRANSPORTER ABCH.3"/>
    <property type="match status" value="1"/>
</dbReference>
<dbReference type="Pfam" id="PF13476">
    <property type="entry name" value="AAA_23"/>
    <property type="match status" value="1"/>
</dbReference>
<protein>
    <submittedName>
        <fullName evidence="3">AAA family ATPase</fullName>
    </submittedName>
</protein>
<feature type="coiled-coil region" evidence="1">
    <location>
        <begin position="194"/>
        <end position="221"/>
    </location>
</feature>
<comment type="caution">
    <text evidence="3">The sequence shown here is derived from an EMBL/GenBank/DDBJ whole genome shotgun (WGS) entry which is preliminary data.</text>
</comment>
<dbReference type="PANTHER" id="PTHR32114">
    <property type="entry name" value="ABC TRANSPORTER ABCH.3"/>
    <property type="match status" value="1"/>
</dbReference>
<keyword evidence="1" id="KW-0175">Coiled coil</keyword>
<name>A0ABU7YW55_9GAMM</name>
<feature type="coiled-coil region" evidence="1">
    <location>
        <begin position="259"/>
        <end position="335"/>
    </location>
</feature>
<feature type="domain" description="Rad50/SbcC-type AAA" evidence="2">
    <location>
        <begin position="6"/>
        <end position="215"/>
    </location>
</feature>
<dbReference type="InterPro" id="IPR038729">
    <property type="entry name" value="Rad50/SbcC_AAA"/>
</dbReference>
<evidence type="ECO:0000256" key="1">
    <source>
        <dbReference type="SAM" id="Coils"/>
    </source>
</evidence>
<proteinExistence type="predicted"/>
<evidence type="ECO:0000313" key="4">
    <source>
        <dbReference type="Proteomes" id="UP001355056"/>
    </source>
</evidence>
<gene>
    <name evidence="3" type="ORF">SNE34_03845</name>
</gene>
<dbReference type="Proteomes" id="UP001355056">
    <property type="component" value="Unassembled WGS sequence"/>
</dbReference>